<sequence length="319" mass="34248">MDRKIILGAQGFSLEDGEGCHIVVGEAAPGTDVTPDIAGRLYCANKPLLAVTTGIASEEGLIGLHTPLSRYFDDCTPAMAAVTIADLLGHTVLLPPTLQKNAASLDERARRIVNRAVPRPGSAHYNAQTTSALLGAILERVYSMPLERVIAEKVASPLSLRDLSLMPRPGRPYSPLHRRDGSMCFVPVEDEARGLSPVNPGQAGVSTAADMGLVYADLLKSLKGQGTLLAPSTARSLLETRRSIQLYDLGPRSWGLGFQRDLPQGILGAGWSRDTFGHVGTAPRRIVVLHAADPASDRVLTFRFFSTIDDHRVQQLTTS</sequence>
<dbReference type="EC" id="3.-.-.-" evidence="2"/>
<dbReference type="SUPFAM" id="SSF56601">
    <property type="entry name" value="beta-lactamase/transpeptidase-like"/>
    <property type="match status" value="1"/>
</dbReference>
<organism evidence="2 3">
    <name type="scientific">Streptomyces galilaeus</name>
    <dbReference type="NCBI Taxonomy" id="33899"/>
    <lineage>
        <taxon>Bacteria</taxon>
        <taxon>Bacillati</taxon>
        <taxon>Actinomycetota</taxon>
        <taxon>Actinomycetes</taxon>
        <taxon>Kitasatosporales</taxon>
        <taxon>Streptomycetaceae</taxon>
        <taxon>Streptomyces</taxon>
    </lineage>
</organism>
<feature type="domain" description="Beta-lactamase-related" evidence="1">
    <location>
        <begin position="24"/>
        <end position="284"/>
    </location>
</feature>
<dbReference type="Pfam" id="PF00144">
    <property type="entry name" value="Beta-lactamase"/>
    <property type="match status" value="1"/>
</dbReference>
<dbReference type="PANTHER" id="PTHR43283">
    <property type="entry name" value="BETA-LACTAMASE-RELATED"/>
    <property type="match status" value="1"/>
</dbReference>
<protein>
    <submittedName>
        <fullName evidence="2">Serine hydrolase domain-containing protein</fullName>
        <ecNumber evidence="2">3.-.-.-</ecNumber>
    </submittedName>
</protein>
<dbReference type="Gene3D" id="3.40.710.10">
    <property type="entry name" value="DD-peptidase/beta-lactamase superfamily"/>
    <property type="match status" value="1"/>
</dbReference>
<comment type="caution">
    <text evidence="2">The sequence shown here is derived from an EMBL/GenBank/DDBJ whole genome shotgun (WGS) entry which is preliminary data.</text>
</comment>
<dbReference type="InterPro" id="IPR012338">
    <property type="entry name" value="Beta-lactam/transpept-like"/>
</dbReference>
<name>A0ABW9IYH8_STRGJ</name>
<evidence type="ECO:0000313" key="2">
    <source>
        <dbReference type="EMBL" id="MFM9653453.1"/>
    </source>
</evidence>
<dbReference type="Proteomes" id="UP001631993">
    <property type="component" value="Unassembled WGS sequence"/>
</dbReference>
<dbReference type="EMBL" id="JBJVNE010000051">
    <property type="protein sequence ID" value="MFM9653453.1"/>
    <property type="molecule type" value="Genomic_DNA"/>
</dbReference>
<dbReference type="InterPro" id="IPR001466">
    <property type="entry name" value="Beta-lactam-related"/>
</dbReference>
<dbReference type="GO" id="GO:0016787">
    <property type="term" value="F:hydrolase activity"/>
    <property type="evidence" value="ECO:0007669"/>
    <property type="project" value="UniProtKB-KW"/>
</dbReference>
<reference evidence="2 3" key="1">
    <citation type="submission" date="2024-12" db="EMBL/GenBank/DDBJ databases">
        <title>Forecasting of Potato common scab and diversities of Pathogenic streptomyces spp. in china.</title>
        <authorList>
            <person name="Handique U."/>
            <person name="Wu J."/>
        </authorList>
    </citation>
    <scope>NUCLEOTIDE SEQUENCE [LARGE SCALE GENOMIC DNA]</scope>
    <source>
        <strain evidence="2 3">ZRIMU1585</strain>
    </source>
</reference>
<gene>
    <name evidence="2" type="ORF">ACKI1S_46185</name>
</gene>
<proteinExistence type="predicted"/>
<evidence type="ECO:0000259" key="1">
    <source>
        <dbReference type="Pfam" id="PF00144"/>
    </source>
</evidence>
<accession>A0ABW9IYH8</accession>
<dbReference type="InterPro" id="IPR050789">
    <property type="entry name" value="Diverse_Enzym_Activities"/>
</dbReference>
<dbReference type="RefSeq" id="WP_369277036.1">
    <property type="nucleotide sequence ID" value="NZ_JBJVMW010000026.1"/>
</dbReference>
<keyword evidence="3" id="KW-1185">Reference proteome</keyword>
<keyword evidence="2" id="KW-0378">Hydrolase</keyword>
<evidence type="ECO:0000313" key="3">
    <source>
        <dbReference type="Proteomes" id="UP001631993"/>
    </source>
</evidence>